<dbReference type="InterPro" id="IPR029055">
    <property type="entry name" value="Ntn_hydrolases_N"/>
</dbReference>
<dbReference type="AlphaFoldDB" id="D8MU83"/>
<reference evidence="1 2" key="1">
    <citation type="journal article" date="2010" name="BMC Genomics">
        <title>Genome comparison of the epiphytic bacteria Erwinia billingiae and E. tasmaniensis with the pear pathogen E. pyrifoliae.</title>
        <authorList>
            <person name="Kube M."/>
            <person name="Migdoll A.M."/>
            <person name="Gehring I."/>
            <person name="Heitmann K."/>
            <person name="Mayer Y."/>
            <person name="Kuhl H."/>
            <person name="Knaust F."/>
            <person name="Geider K."/>
            <person name="Reinhardt R."/>
        </authorList>
    </citation>
    <scope>NUCLEOTIDE SEQUENCE [LARGE SCALE GENOMIC DNA]</scope>
    <source>
        <strain evidence="1 2">Eb661</strain>
    </source>
</reference>
<organism evidence="2">
    <name type="scientific">Erwinia billingiae (strain Eb661)</name>
    <dbReference type="NCBI Taxonomy" id="634500"/>
    <lineage>
        <taxon>Bacteria</taxon>
        <taxon>Pseudomonadati</taxon>
        <taxon>Pseudomonadota</taxon>
        <taxon>Gammaproteobacteria</taxon>
        <taxon>Enterobacterales</taxon>
        <taxon>Erwiniaceae</taxon>
        <taxon>Erwinia</taxon>
    </lineage>
</organism>
<dbReference type="InterPro" id="IPR010430">
    <property type="entry name" value="DUF1028"/>
</dbReference>
<dbReference type="Gene3D" id="3.60.20.10">
    <property type="entry name" value="Glutamine Phosphoribosylpyrophosphate, subunit 1, domain 1"/>
    <property type="match status" value="1"/>
</dbReference>
<dbReference type="PANTHER" id="PTHR39328">
    <property type="entry name" value="BLL2871 PROTEIN"/>
    <property type="match status" value="1"/>
</dbReference>
<dbReference type="eggNOG" id="COG3342">
    <property type="taxonomic scope" value="Bacteria"/>
</dbReference>
<evidence type="ECO:0000313" key="2">
    <source>
        <dbReference type="Proteomes" id="UP000008793"/>
    </source>
</evidence>
<dbReference type="SUPFAM" id="SSF56235">
    <property type="entry name" value="N-terminal nucleophile aminohydrolases (Ntn hydrolases)"/>
    <property type="match status" value="1"/>
</dbReference>
<dbReference type="Pfam" id="PF06267">
    <property type="entry name" value="DUF1028"/>
    <property type="match status" value="1"/>
</dbReference>
<dbReference type="PANTHER" id="PTHR39328:SF1">
    <property type="entry name" value="BLL2871 PROTEIN"/>
    <property type="match status" value="1"/>
</dbReference>
<dbReference type="RefSeq" id="WP_013202875.1">
    <property type="nucleotide sequence ID" value="NC_014306.1"/>
</dbReference>
<sequence>MTFSIVARDPQTGALGVATATAGPAVGALVIHGRAQTGAIATQAMTNPLYGVRGLALLKAGEGAAQVMRTLLDDDPEAARRQLMIVDCLGGIAHWTGDECGEFADSLESTVCTVGGNLLTGPDTLQEMMGVYQQQSALPFADRLLAAMCAGAAAGGDRRGLKSAALQVWHDREYASTDIRADWNDDPLVALKEILQQTRQPSHADFFAALPKGQP</sequence>
<dbReference type="HOGENOM" id="CLU_068244_1_1_6"/>
<name>D8MU83_ERWBE</name>
<dbReference type="STRING" id="634500.EbC_28590"/>
<accession>D8MU83</accession>
<dbReference type="GeneID" id="90512838"/>
<dbReference type="EMBL" id="FP236843">
    <property type="protein sequence ID" value="CAX60390.1"/>
    <property type="molecule type" value="Genomic_DNA"/>
</dbReference>
<proteinExistence type="predicted"/>
<evidence type="ECO:0000313" key="1">
    <source>
        <dbReference type="EMBL" id="CAX60390.1"/>
    </source>
</evidence>
<protein>
    <submittedName>
        <fullName evidence="1">Conserved uncharacterized protein</fullName>
    </submittedName>
</protein>
<dbReference type="Proteomes" id="UP000008793">
    <property type="component" value="Chromosome"/>
</dbReference>
<gene>
    <name evidence="1" type="ordered locus">EbC_28590</name>
</gene>
<dbReference type="KEGG" id="ebi:EbC_28590"/>
<keyword evidence="2" id="KW-1185">Reference proteome</keyword>